<reference evidence="2 3" key="1">
    <citation type="journal article" date="2019" name="Sci. Rep.">
        <title>A high-quality genome of Eragrostis curvula grass provides insights into Poaceae evolution and supports new strategies to enhance forage quality.</title>
        <authorList>
            <person name="Carballo J."/>
            <person name="Santos B.A.C.M."/>
            <person name="Zappacosta D."/>
            <person name="Garbus I."/>
            <person name="Selva J.P."/>
            <person name="Gallo C.A."/>
            <person name="Diaz A."/>
            <person name="Albertini E."/>
            <person name="Caccamo M."/>
            <person name="Echenique V."/>
        </authorList>
    </citation>
    <scope>NUCLEOTIDE SEQUENCE [LARGE SCALE GENOMIC DNA]</scope>
    <source>
        <strain evidence="3">cv. Victoria</strain>
        <tissue evidence="2">Leaf</tissue>
    </source>
</reference>
<feature type="non-terminal residue" evidence="2">
    <location>
        <position position="1"/>
    </location>
</feature>
<dbReference type="PANTHER" id="PTHR33326">
    <property type="entry name" value="OS05G0543800 PROTEIN"/>
    <property type="match status" value="1"/>
</dbReference>
<evidence type="ECO:0000256" key="1">
    <source>
        <dbReference type="SAM" id="MobiDB-lite"/>
    </source>
</evidence>
<feature type="region of interest" description="Disordered" evidence="1">
    <location>
        <begin position="34"/>
        <end position="53"/>
    </location>
</feature>
<organism evidence="2 3">
    <name type="scientific">Eragrostis curvula</name>
    <name type="common">weeping love grass</name>
    <dbReference type="NCBI Taxonomy" id="38414"/>
    <lineage>
        <taxon>Eukaryota</taxon>
        <taxon>Viridiplantae</taxon>
        <taxon>Streptophyta</taxon>
        <taxon>Embryophyta</taxon>
        <taxon>Tracheophyta</taxon>
        <taxon>Spermatophyta</taxon>
        <taxon>Magnoliopsida</taxon>
        <taxon>Liliopsida</taxon>
        <taxon>Poales</taxon>
        <taxon>Poaceae</taxon>
        <taxon>PACMAD clade</taxon>
        <taxon>Chloridoideae</taxon>
        <taxon>Eragrostideae</taxon>
        <taxon>Eragrostidinae</taxon>
        <taxon>Eragrostis</taxon>
    </lineage>
</organism>
<accession>A0A5J9TPK6</accession>
<dbReference type="EMBL" id="RWGY01000039">
    <property type="protein sequence ID" value="TVU12778.1"/>
    <property type="molecule type" value="Genomic_DNA"/>
</dbReference>
<gene>
    <name evidence="2" type="ORF">EJB05_46435</name>
</gene>
<evidence type="ECO:0000313" key="2">
    <source>
        <dbReference type="EMBL" id="TVU12778.1"/>
    </source>
</evidence>
<dbReference type="Proteomes" id="UP000324897">
    <property type="component" value="Chromosome 3"/>
</dbReference>
<dbReference type="AlphaFoldDB" id="A0A5J9TPK6"/>
<proteinExistence type="predicted"/>
<dbReference type="Gramene" id="TVU12778">
    <property type="protein sequence ID" value="TVU12778"/>
    <property type="gene ID" value="EJB05_46435"/>
</dbReference>
<dbReference type="PANTHER" id="PTHR33326:SF16">
    <property type="match status" value="1"/>
</dbReference>
<name>A0A5J9TPK6_9POAL</name>
<keyword evidence="3" id="KW-1185">Reference proteome</keyword>
<evidence type="ECO:0000313" key="3">
    <source>
        <dbReference type="Proteomes" id="UP000324897"/>
    </source>
</evidence>
<sequence>MHLERVRKAAICGRCDEQDEAISTESQIRRILFYPDGTPKRGPNPPGRKNPNYRERHLVQVVLDQYNDDHNLFGDHAYQLNGDVKFHWLDEDERSLCLGCTESPKMKHPNNTDAYAGGHKRRTLRWLSYGLDWRANPPLHSLGRK</sequence>
<protein>
    <submittedName>
        <fullName evidence="2">Uncharacterized protein</fullName>
    </submittedName>
</protein>
<comment type="caution">
    <text evidence="2">The sequence shown here is derived from an EMBL/GenBank/DDBJ whole genome shotgun (WGS) entry which is preliminary data.</text>
</comment>